<dbReference type="SUPFAM" id="SSF81624">
    <property type="entry name" value="N-terminal domain of MutM-like DNA repair proteins"/>
    <property type="match status" value="1"/>
</dbReference>
<dbReference type="GO" id="GO:0008270">
    <property type="term" value="F:zinc ion binding"/>
    <property type="evidence" value="ECO:0007669"/>
    <property type="project" value="UniProtKB-UniRule"/>
</dbReference>
<dbReference type="FunFam" id="1.10.8.50:FF:000003">
    <property type="entry name" value="Formamidopyrimidine-DNA glycosylase"/>
    <property type="match status" value="1"/>
</dbReference>
<protein>
    <recommendedName>
        <fullName evidence="15">Formamidopyrimidine-DNA glycosylase</fullName>
        <shortName evidence="15">Fapy-DNA glycosylase</shortName>
        <ecNumber evidence="15">3.2.2.23</ecNumber>
    </recommendedName>
    <alternativeName>
        <fullName evidence="15">DNA-(apurinic or apyrimidinic site) lyase MutM</fullName>
        <shortName evidence="15">AP lyase MutM</shortName>
        <ecNumber evidence="15">4.2.99.18</ecNumber>
    </alternativeName>
</protein>
<comment type="function">
    <text evidence="15">Involved in base excision repair of DNA damaged by oxidation or by mutagenic agents. Acts as DNA glycosylase that recognizes and removes damaged bases. Has a preference for oxidized purines, such as 7,8-dihydro-8-oxoguanine (8-oxoG). Has AP (apurinic/apyrimidinic) lyase activity and introduces nicks in the DNA strand. Cleaves the DNA backbone by beta-delta elimination to generate a single-strand break at the site of the removed base with both 3'- and 5'-phosphates.</text>
</comment>
<dbReference type="EC" id="3.2.2.23" evidence="15"/>
<comment type="catalytic activity">
    <reaction evidence="14 15">
        <text>2'-deoxyribonucleotide-(2'-deoxyribose 5'-phosphate)-2'-deoxyribonucleotide-DNA = a 3'-end 2'-deoxyribonucleotide-(2,3-dehydro-2,3-deoxyribose 5'-phosphate)-DNA + a 5'-end 5'-phospho-2'-deoxyribonucleoside-DNA + H(+)</text>
        <dbReference type="Rhea" id="RHEA:66592"/>
        <dbReference type="Rhea" id="RHEA-COMP:13180"/>
        <dbReference type="Rhea" id="RHEA-COMP:16897"/>
        <dbReference type="Rhea" id="RHEA-COMP:17067"/>
        <dbReference type="ChEBI" id="CHEBI:15378"/>
        <dbReference type="ChEBI" id="CHEBI:136412"/>
        <dbReference type="ChEBI" id="CHEBI:157695"/>
        <dbReference type="ChEBI" id="CHEBI:167181"/>
        <dbReference type="EC" id="4.2.99.18"/>
    </reaction>
</comment>
<evidence type="ECO:0000256" key="12">
    <source>
        <dbReference type="ARBA" id="ARBA00023268"/>
    </source>
</evidence>
<feature type="active site" description="Proton donor; for delta-elimination activity" evidence="15">
    <location>
        <position position="266"/>
    </location>
</feature>
<keyword evidence="12 15" id="KW-0511">Multifunctional enzyme</keyword>
<evidence type="ECO:0000256" key="7">
    <source>
        <dbReference type="ARBA" id="ARBA00022801"/>
    </source>
</evidence>
<dbReference type="InterPro" id="IPR000214">
    <property type="entry name" value="Znf_DNA_glyclase/AP_lyase"/>
</dbReference>
<dbReference type="RefSeq" id="WP_131168255.1">
    <property type="nucleotide sequence ID" value="NZ_SDMQ01000008.1"/>
</dbReference>
<dbReference type="Gene3D" id="1.10.8.50">
    <property type="match status" value="1"/>
</dbReference>
<evidence type="ECO:0000256" key="1">
    <source>
        <dbReference type="ARBA" id="ARBA00001668"/>
    </source>
</evidence>
<dbReference type="Proteomes" id="UP000292373">
    <property type="component" value="Unassembled WGS sequence"/>
</dbReference>
<evidence type="ECO:0000256" key="4">
    <source>
        <dbReference type="ARBA" id="ARBA00022723"/>
    </source>
</evidence>
<dbReference type="PANTHER" id="PTHR22993:SF9">
    <property type="entry name" value="FORMAMIDOPYRIMIDINE-DNA GLYCOSYLASE"/>
    <property type="match status" value="1"/>
</dbReference>
<feature type="binding site" evidence="15">
    <location>
        <position position="114"/>
    </location>
    <ligand>
        <name>DNA</name>
        <dbReference type="ChEBI" id="CHEBI:16991"/>
    </ligand>
</feature>
<dbReference type="GO" id="GO:0140078">
    <property type="term" value="F:class I DNA-(apurinic or apyrimidinic site) endonuclease activity"/>
    <property type="evidence" value="ECO:0007669"/>
    <property type="project" value="UniProtKB-EC"/>
</dbReference>
<comment type="catalytic activity">
    <reaction evidence="1 15">
        <text>Hydrolysis of DNA containing ring-opened 7-methylguanine residues, releasing 2,6-diamino-4-hydroxy-5-(N-methyl)formamidopyrimidine.</text>
        <dbReference type="EC" id="3.2.2.23"/>
    </reaction>
</comment>
<keyword evidence="6 15" id="KW-0863">Zinc-finger</keyword>
<evidence type="ECO:0000313" key="19">
    <source>
        <dbReference type="Proteomes" id="UP000292373"/>
    </source>
</evidence>
<evidence type="ECO:0000313" key="18">
    <source>
        <dbReference type="EMBL" id="TBT84326.1"/>
    </source>
</evidence>
<feature type="active site" description="Schiff-base intermediate with DNA" evidence="15">
    <location>
        <position position="2"/>
    </location>
</feature>
<keyword evidence="5 15" id="KW-0227">DNA damage</keyword>
<dbReference type="Pfam" id="PF06831">
    <property type="entry name" value="H2TH"/>
    <property type="match status" value="1"/>
</dbReference>
<dbReference type="GO" id="GO:0003684">
    <property type="term" value="F:damaged DNA binding"/>
    <property type="evidence" value="ECO:0007669"/>
    <property type="project" value="InterPro"/>
</dbReference>
<dbReference type="HAMAP" id="MF_00103">
    <property type="entry name" value="Fapy_DNA_glycosyl"/>
    <property type="match status" value="1"/>
</dbReference>
<keyword evidence="11 15" id="KW-0456">Lyase</keyword>
<dbReference type="AlphaFoldDB" id="A0A4Q9KD37"/>
<dbReference type="GO" id="GO:0006284">
    <property type="term" value="P:base-excision repair"/>
    <property type="evidence" value="ECO:0007669"/>
    <property type="project" value="InterPro"/>
</dbReference>
<dbReference type="GO" id="GO:0034039">
    <property type="term" value="F:8-oxo-7,8-dihydroguanine DNA N-glycosylase activity"/>
    <property type="evidence" value="ECO:0007669"/>
    <property type="project" value="TreeGrafter"/>
</dbReference>
<evidence type="ECO:0000259" key="17">
    <source>
        <dbReference type="PROSITE" id="PS51068"/>
    </source>
</evidence>
<dbReference type="InterPro" id="IPR010979">
    <property type="entry name" value="Ribosomal_uS13-like_H2TH"/>
</dbReference>
<evidence type="ECO:0000256" key="10">
    <source>
        <dbReference type="ARBA" id="ARBA00023204"/>
    </source>
</evidence>
<dbReference type="GO" id="GO:0003690">
    <property type="term" value="F:double-stranded DNA binding"/>
    <property type="evidence" value="ECO:0007669"/>
    <property type="project" value="UniProtKB-ARBA"/>
</dbReference>
<comment type="similarity">
    <text evidence="2 15">Belongs to the FPG family.</text>
</comment>
<evidence type="ECO:0000256" key="3">
    <source>
        <dbReference type="ARBA" id="ARBA00011245"/>
    </source>
</evidence>
<dbReference type="InterPro" id="IPR015886">
    <property type="entry name" value="H2TH_FPG"/>
</dbReference>
<evidence type="ECO:0000256" key="11">
    <source>
        <dbReference type="ARBA" id="ARBA00023239"/>
    </source>
</evidence>
<feature type="active site" description="Proton donor" evidence="15">
    <location>
        <position position="3"/>
    </location>
</feature>
<dbReference type="SUPFAM" id="SSF46946">
    <property type="entry name" value="S13-like H2TH domain"/>
    <property type="match status" value="1"/>
</dbReference>
<gene>
    <name evidence="15 18" type="primary">mutM</name>
    <name evidence="15" type="synonym">fpg</name>
    <name evidence="18" type="ORF">ET989_09275</name>
</gene>
<dbReference type="PANTHER" id="PTHR22993">
    <property type="entry name" value="FORMAMIDOPYRIMIDINE-DNA GLYCOSYLASE"/>
    <property type="match status" value="1"/>
</dbReference>
<keyword evidence="8 15" id="KW-0862">Zinc</keyword>
<evidence type="ECO:0000256" key="14">
    <source>
        <dbReference type="ARBA" id="ARBA00044632"/>
    </source>
</evidence>
<dbReference type="SMART" id="SM01232">
    <property type="entry name" value="H2TH"/>
    <property type="match status" value="1"/>
</dbReference>
<keyword evidence="4 15" id="KW-0479">Metal-binding</keyword>
<keyword evidence="7 15" id="KW-0378">Hydrolase</keyword>
<dbReference type="InterPro" id="IPR020629">
    <property type="entry name" value="FPG_Glyclase"/>
</dbReference>
<dbReference type="CDD" id="cd08966">
    <property type="entry name" value="EcFpg-like_N"/>
    <property type="match status" value="1"/>
</dbReference>
<feature type="binding site" evidence="15">
    <location>
        <position position="156"/>
    </location>
    <ligand>
        <name>DNA</name>
        <dbReference type="ChEBI" id="CHEBI:16991"/>
    </ligand>
</feature>
<evidence type="ECO:0000256" key="5">
    <source>
        <dbReference type="ARBA" id="ARBA00022763"/>
    </source>
</evidence>
<evidence type="ECO:0000256" key="2">
    <source>
        <dbReference type="ARBA" id="ARBA00009409"/>
    </source>
</evidence>
<dbReference type="InterPro" id="IPR012319">
    <property type="entry name" value="FPG_cat"/>
</dbReference>
<keyword evidence="9 15" id="KW-0238">DNA-binding</keyword>
<evidence type="ECO:0000256" key="6">
    <source>
        <dbReference type="ARBA" id="ARBA00022771"/>
    </source>
</evidence>
<dbReference type="EMBL" id="SDMQ01000008">
    <property type="protein sequence ID" value="TBT84326.1"/>
    <property type="molecule type" value="Genomic_DNA"/>
</dbReference>
<evidence type="ECO:0000259" key="16">
    <source>
        <dbReference type="PROSITE" id="PS51066"/>
    </source>
</evidence>
<evidence type="ECO:0000256" key="9">
    <source>
        <dbReference type="ARBA" id="ARBA00023125"/>
    </source>
</evidence>
<keyword evidence="19" id="KW-1185">Reference proteome</keyword>
<comment type="cofactor">
    <cofactor evidence="15">
        <name>Zn(2+)</name>
        <dbReference type="ChEBI" id="CHEBI:29105"/>
    </cofactor>
    <text evidence="15">Binds 1 zinc ion per subunit.</text>
</comment>
<dbReference type="PROSITE" id="PS51066">
    <property type="entry name" value="ZF_FPG_2"/>
    <property type="match status" value="1"/>
</dbReference>
<dbReference type="PROSITE" id="PS51068">
    <property type="entry name" value="FPG_CAT"/>
    <property type="match status" value="1"/>
</dbReference>
<evidence type="ECO:0000256" key="15">
    <source>
        <dbReference type="HAMAP-Rule" id="MF_00103"/>
    </source>
</evidence>
<feature type="domain" description="Formamidopyrimidine-DNA glycosylase catalytic" evidence="17">
    <location>
        <begin position="2"/>
        <end position="117"/>
    </location>
</feature>
<dbReference type="SMART" id="SM00898">
    <property type="entry name" value="Fapy_DNA_glyco"/>
    <property type="match status" value="1"/>
</dbReference>
<keyword evidence="13 15" id="KW-0326">Glycosidase</keyword>
<dbReference type="EC" id="4.2.99.18" evidence="15"/>
<evidence type="ECO:0000256" key="8">
    <source>
        <dbReference type="ARBA" id="ARBA00022833"/>
    </source>
</evidence>
<dbReference type="SUPFAM" id="SSF57716">
    <property type="entry name" value="Glucocorticoid receptor-like (DNA-binding domain)"/>
    <property type="match status" value="1"/>
</dbReference>
<feature type="binding site" evidence="15">
    <location>
        <position position="95"/>
    </location>
    <ligand>
        <name>DNA</name>
        <dbReference type="ChEBI" id="CHEBI:16991"/>
    </ligand>
</feature>
<organism evidence="18 19">
    <name type="scientific">Propioniciclava sinopodophylli</name>
    <dbReference type="NCBI Taxonomy" id="1837344"/>
    <lineage>
        <taxon>Bacteria</taxon>
        <taxon>Bacillati</taxon>
        <taxon>Actinomycetota</taxon>
        <taxon>Actinomycetes</taxon>
        <taxon>Propionibacteriales</taxon>
        <taxon>Propionibacteriaceae</taxon>
        <taxon>Propioniciclava</taxon>
    </lineage>
</organism>
<name>A0A4Q9KD37_9ACTN</name>
<feature type="active site" description="Proton donor; for beta-elimination activity" evidence="15">
    <location>
        <position position="61"/>
    </location>
</feature>
<dbReference type="Gene3D" id="3.20.190.10">
    <property type="entry name" value="MutM-like, N-terminal"/>
    <property type="match status" value="1"/>
</dbReference>
<proteinExistence type="inferred from homology"/>
<accession>A0A4Q9KD37</accession>
<feature type="domain" description="FPG-type" evidence="16">
    <location>
        <begin position="242"/>
        <end position="276"/>
    </location>
</feature>
<sequence length="278" mass="29891">MPELPEVEVVRAGLEPAIAGRRIDGVRVLHPRPVRRHLAGPDDFAVTLAGRTFAVPRRRGKYLWLPLADGDAVLAHLGMSGQFLLDSPGSPLQRHVRVLFDLADGVQLRFVDQRMFGGLSLAHGGAELPDEVAHIARDLFDPDLDRTALVGRIRGKRSAIKRVLLDQTVVSGIGNIYADEALWAARIHGGTPASALSDAQVSALLDATHAVMAAALSVGGTSFDALYVNVNGESGYFDRTLQAYGREGEPCSRCGGAIVREPFMNRSSFRCPVCQPPA</sequence>
<dbReference type="OrthoDB" id="9800855at2"/>
<comment type="subunit">
    <text evidence="3 15">Monomer.</text>
</comment>
<dbReference type="InterPro" id="IPR035937">
    <property type="entry name" value="FPG_N"/>
</dbReference>
<dbReference type="NCBIfam" id="NF002211">
    <property type="entry name" value="PRK01103.1"/>
    <property type="match status" value="1"/>
</dbReference>
<reference evidence="18 19" key="1">
    <citation type="submission" date="2019-01" db="EMBL/GenBank/DDBJ databases">
        <title>Lactibacter flavus gen. nov., sp. nov., a novel bacterium of the family Propionibacteriaceae isolated from raw milk and dairy products.</title>
        <authorList>
            <person name="Huptas C."/>
            <person name="Wenning M."/>
            <person name="Breitenwieser F."/>
            <person name="Doll E."/>
            <person name="Von Neubeck M."/>
            <person name="Busse H.-J."/>
            <person name="Scherer S."/>
        </authorList>
    </citation>
    <scope>NUCLEOTIDE SEQUENCE [LARGE SCALE GENOMIC DNA]</scope>
    <source>
        <strain evidence="18 19">KCTC 33808</strain>
    </source>
</reference>
<dbReference type="GO" id="GO:0006979">
    <property type="term" value="P:response to oxidative stress"/>
    <property type="evidence" value="ECO:0007669"/>
    <property type="project" value="UniProtKB-ARBA"/>
</dbReference>
<evidence type="ECO:0000256" key="13">
    <source>
        <dbReference type="ARBA" id="ARBA00023295"/>
    </source>
</evidence>
<dbReference type="Pfam" id="PF01149">
    <property type="entry name" value="Fapy_DNA_glyco"/>
    <property type="match status" value="1"/>
</dbReference>
<keyword evidence="10 15" id="KW-0234">DNA repair</keyword>
<comment type="caution">
    <text evidence="18">The sequence shown here is derived from an EMBL/GenBank/DDBJ whole genome shotgun (WGS) entry which is preliminary data.</text>
</comment>
<dbReference type="NCBIfam" id="TIGR00577">
    <property type="entry name" value="fpg"/>
    <property type="match status" value="1"/>
</dbReference>